<evidence type="ECO:0000313" key="4">
    <source>
        <dbReference type="EMBL" id="MFD0977445.1"/>
    </source>
</evidence>
<comment type="caution">
    <text evidence="4">The sequence shown here is derived from an EMBL/GenBank/DDBJ whole genome shotgun (WGS) entry which is preliminary data.</text>
</comment>
<name>A0ABW3IHW3_9FLAO</name>
<organism evidence="4 5">
    <name type="scientific">Salinimicrobium gaetbulicola</name>
    <dbReference type="NCBI Taxonomy" id="999702"/>
    <lineage>
        <taxon>Bacteria</taxon>
        <taxon>Pseudomonadati</taxon>
        <taxon>Bacteroidota</taxon>
        <taxon>Flavobacteriia</taxon>
        <taxon>Flavobacteriales</taxon>
        <taxon>Flavobacteriaceae</taxon>
        <taxon>Salinimicrobium</taxon>
    </lineage>
</organism>
<gene>
    <name evidence="4" type="ORF">ACFQ1G_11635</name>
</gene>
<dbReference type="RefSeq" id="WP_380739732.1">
    <property type="nucleotide sequence ID" value="NZ_JBHTJP010000035.1"/>
</dbReference>
<dbReference type="EMBL" id="JBHTJP010000035">
    <property type="protein sequence ID" value="MFD0977445.1"/>
    <property type="molecule type" value="Genomic_DNA"/>
</dbReference>
<dbReference type="Proteomes" id="UP001597100">
    <property type="component" value="Unassembled WGS sequence"/>
</dbReference>
<dbReference type="Gene3D" id="2.60.40.10">
    <property type="entry name" value="Immunoglobulins"/>
    <property type="match status" value="2"/>
</dbReference>
<evidence type="ECO:0000256" key="2">
    <source>
        <dbReference type="SAM" id="SignalP"/>
    </source>
</evidence>
<dbReference type="InterPro" id="IPR026444">
    <property type="entry name" value="Secre_tail"/>
</dbReference>
<dbReference type="NCBIfam" id="TIGR04183">
    <property type="entry name" value="Por_Secre_tail"/>
    <property type="match status" value="1"/>
</dbReference>
<keyword evidence="1 2" id="KW-0732">Signal</keyword>
<evidence type="ECO:0000256" key="1">
    <source>
        <dbReference type="ARBA" id="ARBA00022729"/>
    </source>
</evidence>
<dbReference type="InterPro" id="IPR013783">
    <property type="entry name" value="Ig-like_fold"/>
</dbReference>
<accession>A0ABW3IHW3</accession>
<feature type="signal peptide" evidence="2">
    <location>
        <begin position="1"/>
        <end position="20"/>
    </location>
</feature>
<feature type="chain" id="PRO_5045339459" evidence="2">
    <location>
        <begin position="21"/>
        <end position="988"/>
    </location>
</feature>
<dbReference type="Pfam" id="PF20009">
    <property type="entry name" value="GEVED"/>
    <property type="match status" value="1"/>
</dbReference>
<feature type="domain" description="GEVED" evidence="3">
    <location>
        <begin position="816"/>
        <end position="894"/>
    </location>
</feature>
<evidence type="ECO:0000259" key="3">
    <source>
        <dbReference type="Pfam" id="PF20009"/>
    </source>
</evidence>
<sequence>MLKKYLFLLFLFLASGNLFSQQVLERSKPVLAGSARAISTEALSKKDLLPPSGEFKIYNPKNRSSNIVVPGKGYPKNLDAAWQKEVGQIPNKKPILVFDAATSGSTPTDPTGAVGPNHYVNAWNSAFAIYDKEGNLLSPPADLQTIGGTFVGEDLGDPIVFYDGFADRFVITQFSDSPNSLLVAITKGPDPVNDGWYTYRFDTGTFPDYPKFYVWGDGYYVTTNQDPDEIRAPGDPTDNLNEVVYVLERDKILLGEEAQHLGFPLPGIRVNGFYSPAGFFAVGKEQPPKGNAPIMYYQDDSWLGVNEDHLKIWLINVDWKDPLNSTIEESQNLGPSDGVTPFHSVFDGGSFHNLSQPGNAPDVDALQGAIMYPAAYRQFPDHNSVVFNFVVDIDPSVVEHAGIRWYELRQDASGGPWSVYQEGTYAPDGSDRWCGSIAMDKNGNIGMGFTVLNDSPENPIFPSLRYTGRYADDPLGMMTLQEETIAKGVSANPSNRYGDYSHITVDPTDEETFWFIGEYFAQGSRLNKVGVFRIAPEYVNDVGVVSLVSPKNGTLGSQEQITVTIRNFGSAPQSNFPVTYSVDEGTSVTETFNGTIQPTEQAEFTFSARADLSEVGTNYSFSAGTQLSTDENPENDFLELVIRNLPPNDVGITDIISPETGENLGMEQVVVIVENFGGEPQNNIPVAYRLDEGNLIEETINQQLAVGGQLSHTFQTPVDLSDPGKYEIFATTMLVEDSNEKNDSVVETVANLNCIPRGSDCSFGDGIYNFYLNEIVNENIYCTDGYYDFTGLSTPLDRSQRTFKVGVSSRFSDNRFSLWIDFNDNGFFDPSELLISSQVLELSNVVYTFEFTIPADAPLGEHLMRVRAGDTSYSGSLNDPCSVMEFGNTMDYTVVIKSDIEASALEDGKLLITSADQNIFDIRLTTSYQQFLWVTVHDMLGQKLVENRIDKSYNGYEYMLDMSYAAPGVYLVRVGTRKEGKVKRIIVR</sequence>
<protein>
    <submittedName>
        <fullName evidence="4">GEVED domain-containing protein</fullName>
    </submittedName>
</protein>
<evidence type="ECO:0000313" key="5">
    <source>
        <dbReference type="Proteomes" id="UP001597100"/>
    </source>
</evidence>
<reference evidence="5" key="1">
    <citation type="journal article" date="2019" name="Int. J. Syst. Evol. Microbiol.">
        <title>The Global Catalogue of Microorganisms (GCM) 10K type strain sequencing project: providing services to taxonomists for standard genome sequencing and annotation.</title>
        <authorList>
            <consortium name="The Broad Institute Genomics Platform"/>
            <consortium name="The Broad Institute Genome Sequencing Center for Infectious Disease"/>
            <person name="Wu L."/>
            <person name="Ma J."/>
        </authorList>
    </citation>
    <scope>NUCLEOTIDE SEQUENCE [LARGE SCALE GENOMIC DNA]</scope>
    <source>
        <strain evidence="5">CCUG 60898</strain>
    </source>
</reference>
<dbReference type="InterPro" id="IPR045474">
    <property type="entry name" value="GEVED"/>
</dbReference>
<keyword evidence="5" id="KW-1185">Reference proteome</keyword>
<proteinExistence type="predicted"/>